<accession>A0A2G9TRM2</accession>
<dbReference type="Pfam" id="PF01633">
    <property type="entry name" value="Choline_kinase"/>
    <property type="match status" value="1"/>
</dbReference>
<comment type="similarity">
    <text evidence="3">Belongs to the choline/ethanolamine kinase family.</text>
</comment>
<dbReference type="PANTHER" id="PTHR22603">
    <property type="entry name" value="CHOLINE/ETHANOALAMINE KINASE"/>
    <property type="match status" value="1"/>
</dbReference>
<keyword evidence="1" id="KW-0594">Phospholipid biosynthesis</keyword>
<reference evidence="4 5" key="1">
    <citation type="submission" date="2015-09" db="EMBL/GenBank/DDBJ databases">
        <title>Draft genome of the parasitic nematode Teladorsagia circumcincta isolate WARC Sus (inbred).</title>
        <authorList>
            <person name="Mitreva M."/>
        </authorList>
    </citation>
    <scope>NUCLEOTIDE SEQUENCE [LARGE SCALE GENOMIC DNA]</scope>
    <source>
        <strain evidence="4 5">S</strain>
    </source>
</reference>
<dbReference type="AlphaFoldDB" id="A0A2G9TRM2"/>
<evidence type="ECO:0000256" key="1">
    <source>
        <dbReference type="ARBA" id="ARBA00023209"/>
    </source>
</evidence>
<dbReference type="PANTHER" id="PTHR22603:SF93">
    <property type="entry name" value="RE24176P"/>
    <property type="match status" value="1"/>
</dbReference>
<evidence type="ECO:0000313" key="5">
    <source>
        <dbReference type="Proteomes" id="UP000230423"/>
    </source>
</evidence>
<proteinExistence type="inferred from homology"/>
<dbReference type="GO" id="GO:0005737">
    <property type="term" value="C:cytoplasm"/>
    <property type="evidence" value="ECO:0007669"/>
    <property type="project" value="TreeGrafter"/>
</dbReference>
<dbReference type="OrthoDB" id="3649325at2759"/>
<gene>
    <name evidence="4" type="ORF">TELCIR_17850</name>
</gene>
<evidence type="ECO:0000313" key="4">
    <source>
        <dbReference type="EMBL" id="PIO60649.1"/>
    </source>
</evidence>
<evidence type="ECO:0008006" key="6">
    <source>
        <dbReference type="Google" id="ProtNLM"/>
    </source>
</evidence>
<evidence type="ECO:0000256" key="2">
    <source>
        <dbReference type="ARBA" id="ARBA00023264"/>
    </source>
</evidence>
<organism evidence="4 5">
    <name type="scientific">Teladorsagia circumcincta</name>
    <name type="common">Brown stomach worm</name>
    <name type="synonym">Ostertagia circumcincta</name>
    <dbReference type="NCBI Taxonomy" id="45464"/>
    <lineage>
        <taxon>Eukaryota</taxon>
        <taxon>Metazoa</taxon>
        <taxon>Ecdysozoa</taxon>
        <taxon>Nematoda</taxon>
        <taxon>Chromadorea</taxon>
        <taxon>Rhabditida</taxon>
        <taxon>Rhabditina</taxon>
        <taxon>Rhabditomorpha</taxon>
        <taxon>Strongyloidea</taxon>
        <taxon>Trichostrongylidae</taxon>
        <taxon>Teladorsagia</taxon>
    </lineage>
</organism>
<dbReference type="EMBL" id="KZ370407">
    <property type="protein sequence ID" value="PIO60649.1"/>
    <property type="molecule type" value="Genomic_DNA"/>
</dbReference>
<keyword evidence="5" id="KW-1185">Reference proteome</keyword>
<dbReference type="SUPFAM" id="SSF56112">
    <property type="entry name" value="Protein kinase-like (PK-like)"/>
    <property type="match status" value="1"/>
</dbReference>
<evidence type="ECO:0000256" key="3">
    <source>
        <dbReference type="ARBA" id="ARBA00038211"/>
    </source>
</evidence>
<keyword evidence="1" id="KW-0444">Lipid biosynthesis</keyword>
<name>A0A2G9TRM2_TELCI</name>
<dbReference type="InterPro" id="IPR011009">
    <property type="entry name" value="Kinase-like_dom_sf"/>
</dbReference>
<sequence>MYILQRTVMGRIFLPCSLVAESKNSLQVEILERTSISPSNVLIRKDENDSDEQTAIDENRLVLIDFEFGFYNYRALEISNTLAECGMTYGIEKHPFYEVNLDLMEDESLSRMFCGAYLDQLYKDHDTLEKRKRHLLTSDRDEDLKMLMAEARRFLPLQHFFWGIWNIICVQELGSIQGIDFAAHAKDRFIMYYRFKSNMYNY</sequence>
<dbReference type="GO" id="GO:0006646">
    <property type="term" value="P:phosphatidylethanolamine biosynthetic process"/>
    <property type="evidence" value="ECO:0007669"/>
    <property type="project" value="TreeGrafter"/>
</dbReference>
<protein>
    <recommendedName>
        <fullName evidence="6">Choline/ethanolamine kinase</fullName>
    </recommendedName>
</protein>
<dbReference type="GO" id="GO:0004103">
    <property type="term" value="F:choline kinase activity"/>
    <property type="evidence" value="ECO:0007669"/>
    <property type="project" value="TreeGrafter"/>
</dbReference>
<dbReference type="GO" id="GO:0004305">
    <property type="term" value="F:ethanolamine kinase activity"/>
    <property type="evidence" value="ECO:0007669"/>
    <property type="project" value="TreeGrafter"/>
</dbReference>
<keyword evidence="1" id="KW-0443">Lipid metabolism</keyword>
<dbReference type="Gene3D" id="3.90.1200.10">
    <property type="match status" value="1"/>
</dbReference>
<keyword evidence="2" id="KW-1208">Phospholipid metabolism</keyword>
<dbReference type="Proteomes" id="UP000230423">
    <property type="component" value="Unassembled WGS sequence"/>
</dbReference>